<dbReference type="PROSITE" id="PS50076">
    <property type="entry name" value="DNAJ_2"/>
    <property type="match status" value="1"/>
</dbReference>
<evidence type="ECO:0000256" key="1">
    <source>
        <dbReference type="ARBA" id="ARBA00003474"/>
    </source>
</evidence>
<comment type="similarity">
    <text evidence="2">Belongs to the DPH4 family.</text>
</comment>
<name>A0ABR3PXW8_9TREE</name>
<dbReference type="RefSeq" id="XP_069207243.1">
    <property type="nucleotide sequence ID" value="XM_069355172.1"/>
</dbReference>
<dbReference type="PRINTS" id="PR00625">
    <property type="entry name" value="JDOMAIN"/>
</dbReference>
<dbReference type="InterPro" id="IPR001623">
    <property type="entry name" value="DnaJ_domain"/>
</dbReference>
<dbReference type="Proteomes" id="UP001565368">
    <property type="component" value="Unassembled WGS sequence"/>
</dbReference>
<evidence type="ECO:0000313" key="11">
    <source>
        <dbReference type="Proteomes" id="UP001565368"/>
    </source>
</evidence>
<evidence type="ECO:0000256" key="5">
    <source>
        <dbReference type="ARBA" id="ARBA00022833"/>
    </source>
</evidence>
<dbReference type="SMART" id="SM00271">
    <property type="entry name" value="DnaJ"/>
    <property type="match status" value="1"/>
</dbReference>
<dbReference type="EMBL" id="JBBXJM010000005">
    <property type="protein sequence ID" value="KAL1407299.1"/>
    <property type="molecule type" value="Genomic_DNA"/>
</dbReference>
<keyword evidence="11" id="KW-1185">Reference proteome</keyword>
<dbReference type="Pfam" id="PF00226">
    <property type="entry name" value="DnaJ"/>
    <property type="match status" value="1"/>
</dbReference>
<dbReference type="PANTHER" id="PTHR45255:SF1">
    <property type="entry name" value="DNAJ HOMOLOG SUBFAMILY C MEMBER 24"/>
    <property type="match status" value="1"/>
</dbReference>
<proteinExistence type="inferred from homology"/>
<dbReference type="Gene3D" id="1.10.287.110">
    <property type="entry name" value="DnaJ domain"/>
    <property type="match status" value="1"/>
</dbReference>
<feature type="domain" description="J" evidence="8">
    <location>
        <begin position="8"/>
        <end position="78"/>
    </location>
</feature>
<evidence type="ECO:0000259" key="9">
    <source>
        <dbReference type="PROSITE" id="PS51074"/>
    </source>
</evidence>
<dbReference type="Gene3D" id="3.10.660.10">
    <property type="entry name" value="DPH Zinc finger"/>
    <property type="match status" value="1"/>
</dbReference>
<evidence type="ECO:0000259" key="8">
    <source>
        <dbReference type="PROSITE" id="PS50076"/>
    </source>
</evidence>
<dbReference type="PANTHER" id="PTHR45255">
    <property type="entry name" value="DNAJ HOMOLOG SUBFAMILY C MEMBER 24"/>
    <property type="match status" value="1"/>
</dbReference>
<evidence type="ECO:0000256" key="6">
    <source>
        <dbReference type="ARBA" id="ARBA00023004"/>
    </source>
</evidence>
<protein>
    <recommendedName>
        <fullName evidence="3">Diphthamide biosynthesis protein 4</fullName>
    </recommendedName>
</protein>
<evidence type="ECO:0000256" key="3">
    <source>
        <dbReference type="ARBA" id="ARBA00021797"/>
    </source>
</evidence>
<feature type="domain" description="DPH-type MB" evidence="9">
    <location>
        <begin position="93"/>
        <end position="153"/>
    </location>
</feature>
<evidence type="ECO:0000256" key="2">
    <source>
        <dbReference type="ARBA" id="ARBA00006169"/>
    </source>
</evidence>
<dbReference type="Pfam" id="PF05207">
    <property type="entry name" value="Zn_ribbon_CSL"/>
    <property type="match status" value="1"/>
</dbReference>
<feature type="region of interest" description="Disordered" evidence="7">
    <location>
        <begin position="73"/>
        <end position="94"/>
    </location>
</feature>
<keyword evidence="4" id="KW-0479">Metal-binding</keyword>
<dbReference type="InterPro" id="IPR007872">
    <property type="entry name" value="DPH_MB_dom"/>
</dbReference>
<dbReference type="GeneID" id="95987763"/>
<dbReference type="PROSITE" id="PS51074">
    <property type="entry name" value="DPH_MB"/>
    <property type="match status" value="1"/>
</dbReference>
<comment type="caution">
    <text evidence="10">The sequence shown here is derived from an EMBL/GenBank/DDBJ whole genome shotgun (WGS) entry which is preliminary data.</text>
</comment>
<comment type="function">
    <text evidence="1">Required for the first step of diphthamide biosynthesis, the transfer of 3-amino-3-carboxypropyl from S-adenosyl-L-methionine to a histidine residue. Diphthamide is a post-translational modification of histidine which occurs in elongation factor 2.</text>
</comment>
<organism evidence="10 11">
    <name type="scientific">Vanrija albida</name>
    <dbReference type="NCBI Taxonomy" id="181172"/>
    <lineage>
        <taxon>Eukaryota</taxon>
        <taxon>Fungi</taxon>
        <taxon>Dikarya</taxon>
        <taxon>Basidiomycota</taxon>
        <taxon>Agaricomycotina</taxon>
        <taxon>Tremellomycetes</taxon>
        <taxon>Trichosporonales</taxon>
        <taxon>Trichosporonaceae</taxon>
        <taxon>Vanrija</taxon>
    </lineage>
</organism>
<sequence length="157" mass="17096">MAQHPKPDYYAVLGVAPDAAPAEITQAWRRLVLVSHPDKQAGGSKSASPEPRADIVLINEARAVLSDPARRAAFDAEHAETAAQPPPAAGPRIREHVSLENFTPYPLDADEPEKYMYPCRCGHEYVVTIDDLEAGVDVLGCPGCGEYIVVEYEEVEE</sequence>
<dbReference type="CDD" id="cd06257">
    <property type="entry name" value="DnaJ"/>
    <property type="match status" value="1"/>
</dbReference>
<reference evidence="10 11" key="1">
    <citation type="submission" date="2023-08" db="EMBL/GenBank/DDBJ databases">
        <title>Annotated Genome Sequence of Vanrija albida AlHP1.</title>
        <authorList>
            <person name="Herzog R."/>
        </authorList>
    </citation>
    <scope>NUCLEOTIDE SEQUENCE [LARGE SCALE GENOMIC DNA]</scope>
    <source>
        <strain evidence="10 11">AlHP1</strain>
    </source>
</reference>
<dbReference type="InterPro" id="IPR036869">
    <property type="entry name" value="J_dom_sf"/>
</dbReference>
<evidence type="ECO:0000256" key="4">
    <source>
        <dbReference type="ARBA" id="ARBA00022723"/>
    </source>
</evidence>
<keyword evidence="6" id="KW-0408">Iron</keyword>
<evidence type="ECO:0000256" key="7">
    <source>
        <dbReference type="SAM" id="MobiDB-lite"/>
    </source>
</evidence>
<accession>A0ABR3PXW8</accession>
<dbReference type="SUPFAM" id="SSF144217">
    <property type="entry name" value="CSL zinc finger"/>
    <property type="match status" value="1"/>
</dbReference>
<dbReference type="SUPFAM" id="SSF46565">
    <property type="entry name" value="Chaperone J-domain"/>
    <property type="match status" value="1"/>
</dbReference>
<evidence type="ECO:0000313" key="10">
    <source>
        <dbReference type="EMBL" id="KAL1407299.1"/>
    </source>
</evidence>
<keyword evidence="5" id="KW-0862">Zinc</keyword>
<dbReference type="InterPro" id="IPR036671">
    <property type="entry name" value="DPH_MB_sf"/>
</dbReference>
<gene>
    <name evidence="10" type="ORF">Q8F55_006720</name>
</gene>